<sequence length="284" mass="32885">MTRHNWLPPIHLHPVFWGFLLLAVLTGMLMEVLILFIIVLLHEMGHFMAARYFRWRIRRIMLWVFGGVMETDEQGNRRALEEAIVILSGPAVHIFIFAALYGLSATSTPEAVLETAYMYNTTILLFNLLPIWPLDGGKLIGLLLSLQLPYRKAHTILIIVSWMIGVAVLLYVCIATPFTLSTVSLLCFLLWENRLEWKRRYYVFLRFLLQRATYGTNADISTPIFATSETALLDVLSQYRRNRRHIIVVKGKNALLDEQQCSDMYFKRKQAHCTVADILQQNRQ</sequence>
<comment type="subcellular location">
    <subcellularLocation>
        <location evidence="2">Membrane</location>
        <topology evidence="2">Multi-pass membrane protein</topology>
    </subcellularLocation>
</comment>
<organism evidence="14 15">
    <name type="scientific">Terribacillus saccharophilus</name>
    <dbReference type="NCBI Taxonomy" id="361277"/>
    <lineage>
        <taxon>Bacteria</taxon>
        <taxon>Bacillati</taxon>
        <taxon>Bacillota</taxon>
        <taxon>Bacilli</taxon>
        <taxon>Bacillales</taxon>
        <taxon>Bacillaceae</taxon>
        <taxon>Terribacillus</taxon>
    </lineage>
</organism>
<accession>A0A075LLW3</accession>
<comment type="similarity">
    <text evidence="3">Belongs to the peptidase M50B family.</text>
</comment>
<dbReference type="InterPro" id="IPR008915">
    <property type="entry name" value="Peptidase_M50"/>
</dbReference>
<evidence type="ECO:0000256" key="9">
    <source>
        <dbReference type="ARBA" id="ARBA00022989"/>
    </source>
</evidence>
<dbReference type="Pfam" id="PF02163">
    <property type="entry name" value="Peptidase_M50"/>
    <property type="match status" value="1"/>
</dbReference>
<feature type="domain" description="Peptidase M50" evidence="13">
    <location>
        <begin position="32"/>
        <end position="104"/>
    </location>
</feature>
<reference evidence="14 15" key="1">
    <citation type="submission" date="2014-07" db="EMBL/GenBank/DDBJ databases">
        <title>Complete genome sequence of a moderately halophilic bacterium Terribacillus aidingensis MP602, isolated from Cryptomeria fortunei in Tianmu mountain in China.</title>
        <authorList>
            <person name="Wang Y."/>
            <person name="Lu P."/>
            <person name="Zhang L."/>
        </authorList>
    </citation>
    <scope>NUCLEOTIDE SEQUENCE [LARGE SCALE GENOMIC DNA]</scope>
    <source>
        <strain evidence="14 15">MP602</strain>
    </source>
</reference>
<evidence type="ECO:0000256" key="2">
    <source>
        <dbReference type="ARBA" id="ARBA00004141"/>
    </source>
</evidence>
<dbReference type="EMBL" id="CP008876">
    <property type="protein sequence ID" value="AIF66922.1"/>
    <property type="molecule type" value="Genomic_DNA"/>
</dbReference>
<dbReference type="OrthoDB" id="166377at2"/>
<feature type="transmembrane region" description="Helical" evidence="12">
    <location>
        <begin position="83"/>
        <end position="104"/>
    </location>
</feature>
<dbReference type="CDD" id="cd06161">
    <property type="entry name" value="S2P-M50_SpoIVFB"/>
    <property type="match status" value="1"/>
</dbReference>
<evidence type="ECO:0000256" key="12">
    <source>
        <dbReference type="SAM" id="Phobius"/>
    </source>
</evidence>
<evidence type="ECO:0000313" key="15">
    <source>
        <dbReference type="Proteomes" id="UP000027980"/>
    </source>
</evidence>
<feature type="transmembrane region" description="Helical" evidence="12">
    <location>
        <begin position="155"/>
        <end position="172"/>
    </location>
</feature>
<dbReference type="AlphaFoldDB" id="A0A075LLW3"/>
<evidence type="ECO:0000256" key="8">
    <source>
        <dbReference type="ARBA" id="ARBA00022833"/>
    </source>
</evidence>
<protein>
    <recommendedName>
        <fullName evidence="13">Peptidase M50 domain-containing protein</fullName>
    </recommendedName>
</protein>
<evidence type="ECO:0000256" key="11">
    <source>
        <dbReference type="ARBA" id="ARBA00023136"/>
    </source>
</evidence>
<evidence type="ECO:0000256" key="5">
    <source>
        <dbReference type="ARBA" id="ARBA00022692"/>
    </source>
</evidence>
<keyword evidence="7" id="KW-0378">Hydrolase</keyword>
<dbReference type="HOGENOM" id="CLU_037123_0_0_9"/>
<evidence type="ECO:0000256" key="3">
    <source>
        <dbReference type="ARBA" id="ARBA00007931"/>
    </source>
</evidence>
<comment type="cofactor">
    <cofactor evidence="1">
        <name>Zn(2+)</name>
        <dbReference type="ChEBI" id="CHEBI:29105"/>
    </cofactor>
</comment>
<dbReference type="Proteomes" id="UP000027980">
    <property type="component" value="Chromosome"/>
</dbReference>
<keyword evidence="5 12" id="KW-0812">Transmembrane</keyword>
<evidence type="ECO:0000256" key="4">
    <source>
        <dbReference type="ARBA" id="ARBA00022670"/>
    </source>
</evidence>
<dbReference type="GO" id="GO:0046872">
    <property type="term" value="F:metal ion binding"/>
    <property type="evidence" value="ECO:0007669"/>
    <property type="project" value="UniProtKB-KW"/>
</dbReference>
<keyword evidence="10" id="KW-0482">Metalloprotease</keyword>
<dbReference type="RefSeq" id="WP_038561662.1">
    <property type="nucleotide sequence ID" value="NZ_CP008876.1"/>
</dbReference>
<proteinExistence type="inferred from homology"/>
<keyword evidence="9 12" id="KW-1133">Transmembrane helix</keyword>
<evidence type="ECO:0000313" key="14">
    <source>
        <dbReference type="EMBL" id="AIF66922.1"/>
    </source>
</evidence>
<keyword evidence="8" id="KW-0862">Zinc</keyword>
<dbReference type="GO" id="GO:0016020">
    <property type="term" value="C:membrane"/>
    <property type="evidence" value="ECO:0007669"/>
    <property type="project" value="UniProtKB-SubCell"/>
</dbReference>
<feature type="transmembrane region" description="Helical" evidence="12">
    <location>
        <begin position="15"/>
        <end position="41"/>
    </location>
</feature>
<dbReference type="PANTHER" id="PTHR39188">
    <property type="entry name" value="MEMBRANE-ASSOCIATED ZINC METALLOPROTEASE M50B"/>
    <property type="match status" value="1"/>
</dbReference>
<name>A0A075LLW3_9BACI</name>
<dbReference type="GO" id="GO:0008237">
    <property type="term" value="F:metallopeptidase activity"/>
    <property type="evidence" value="ECO:0007669"/>
    <property type="project" value="UniProtKB-KW"/>
</dbReference>
<evidence type="ECO:0000256" key="6">
    <source>
        <dbReference type="ARBA" id="ARBA00022723"/>
    </source>
</evidence>
<dbReference type="GO" id="GO:0006508">
    <property type="term" value="P:proteolysis"/>
    <property type="evidence" value="ECO:0007669"/>
    <property type="project" value="UniProtKB-KW"/>
</dbReference>
<evidence type="ECO:0000256" key="10">
    <source>
        <dbReference type="ARBA" id="ARBA00023049"/>
    </source>
</evidence>
<gene>
    <name evidence="14" type="ORF">GZ22_09895</name>
</gene>
<evidence type="ECO:0000259" key="13">
    <source>
        <dbReference type="Pfam" id="PF02163"/>
    </source>
</evidence>
<evidence type="ECO:0000256" key="7">
    <source>
        <dbReference type="ARBA" id="ARBA00022801"/>
    </source>
</evidence>
<keyword evidence="4" id="KW-0645">Protease</keyword>
<dbReference type="PANTHER" id="PTHR39188:SF3">
    <property type="entry name" value="STAGE IV SPORULATION PROTEIN FB"/>
    <property type="match status" value="1"/>
</dbReference>
<evidence type="ECO:0000256" key="1">
    <source>
        <dbReference type="ARBA" id="ARBA00001947"/>
    </source>
</evidence>
<feature type="transmembrane region" description="Helical" evidence="12">
    <location>
        <begin position="116"/>
        <end position="134"/>
    </location>
</feature>
<keyword evidence="11 12" id="KW-0472">Membrane</keyword>
<dbReference type="KEGG" id="tap:GZ22_09895"/>
<keyword evidence="6" id="KW-0479">Metal-binding</keyword>
<dbReference type="GeneID" id="34220528"/>